<evidence type="ECO:0000256" key="5">
    <source>
        <dbReference type="ARBA" id="ARBA00023136"/>
    </source>
</evidence>
<dbReference type="GO" id="GO:0046964">
    <property type="term" value="F:3'-phosphoadenosine 5'-phosphosulfate transmembrane transporter activity"/>
    <property type="evidence" value="ECO:0007669"/>
    <property type="project" value="TreeGrafter"/>
</dbReference>
<dbReference type="SUPFAM" id="SSF103481">
    <property type="entry name" value="Multidrug resistance efflux transporter EmrE"/>
    <property type="match status" value="1"/>
</dbReference>
<keyword evidence="5 6" id="KW-0472">Membrane</keyword>
<feature type="transmembrane region" description="Helical" evidence="6">
    <location>
        <begin position="274"/>
        <end position="295"/>
    </location>
</feature>
<evidence type="ECO:0000256" key="3">
    <source>
        <dbReference type="ARBA" id="ARBA00022692"/>
    </source>
</evidence>
<dbReference type="PANTHER" id="PTHR10778">
    <property type="entry name" value="SOLUTE CARRIER FAMILY 35 MEMBER B"/>
    <property type="match status" value="1"/>
</dbReference>
<feature type="transmembrane region" description="Helical" evidence="6">
    <location>
        <begin position="162"/>
        <end position="181"/>
    </location>
</feature>
<sequence>MTSDMAAKKITSPLLNDDEINMKYKDEDTPSKLEKEQTVLEGKRVMIFIAVFFFSMILHELSLEAASTSFSHLDSLAAAVTLFQFGFCFMLPFIVTRGKVCETFPRTAAEVKPYIKLSFLVFGATALATQSLKYVDYPTKVVFKSSKLIPTMIVSKFFHGKTYAAIDYCSALLICLGAAGFSYNADSKSSELSFYGIALLTISILCDALVPNVQKELMSNSLPTDKESMQRIGLSAQAVMINTNAVGFCMLVCYMVVSGAAFDAIQTVLVHPKLLLYLVSVGLCLSTAVLAYTNLIKSTSPVIAVATTTLRKVATIVLSYIIFPKQITLIHFASLILVLAGIVVSAFFKRR</sequence>
<evidence type="ECO:0000313" key="7">
    <source>
        <dbReference type="EMBL" id="GFH44721.1"/>
    </source>
</evidence>
<comment type="subcellular location">
    <subcellularLocation>
        <location evidence="1">Membrane</location>
        <topology evidence="1">Multi-pass membrane protein</topology>
    </subcellularLocation>
</comment>
<evidence type="ECO:0008006" key="9">
    <source>
        <dbReference type="Google" id="ProtNLM"/>
    </source>
</evidence>
<reference evidence="7 8" key="1">
    <citation type="journal article" date="2021" name="Sci. Rep.">
        <title>The genome of the diatom Chaetoceros tenuissimus carries an ancient integrated fragment of an extant virus.</title>
        <authorList>
            <person name="Hongo Y."/>
            <person name="Kimura K."/>
            <person name="Takaki Y."/>
            <person name="Yoshida Y."/>
            <person name="Baba S."/>
            <person name="Kobayashi G."/>
            <person name="Nagasaki K."/>
            <person name="Hano T."/>
            <person name="Tomaru Y."/>
        </authorList>
    </citation>
    <scope>NUCLEOTIDE SEQUENCE [LARGE SCALE GENOMIC DNA]</scope>
    <source>
        <strain evidence="7 8">NIES-3715</strain>
    </source>
</reference>
<keyword evidence="3 6" id="KW-0812">Transmembrane</keyword>
<feature type="transmembrane region" description="Helical" evidence="6">
    <location>
        <begin position="234"/>
        <end position="262"/>
    </location>
</feature>
<proteinExistence type="predicted"/>
<comment type="caution">
    <text evidence="7">The sequence shown here is derived from an EMBL/GenBank/DDBJ whole genome shotgun (WGS) entry which is preliminary data.</text>
</comment>
<evidence type="ECO:0000256" key="4">
    <source>
        <dbReference type="ARBA" id="ARBA00022989"/>
    </source>
</evidence>
<dbReference type="PANTHER" id="PTHR10778:SF8">
    <property type="entry name" value="ADENOSINE 3'-PHOSPHO 5'-PHOSPHOSULFATE TRANSPORTER 2"/>
    <property type="match status" value="1"/>
</dbReference>
<dbReference type="Proteomes" id="UP001054902">
    <property type="component" value="Unassembled WGS sequence"/>
</dbReference>
<evidence type="ECO:0000256" key="2">
    <source>
        <dbReference type="ARBA" id="ARBA00022448"/>
    </source>
</evidence>
<keyword evidence="2" id="KW-0813">Transport</keyword>
<dbReference type="EMBL" id="BLLK01000020">
    <property type="protein sequence ID" value="GFH44721.1"/>
    <property type="molecule type" value="Genomic_DNA"/>
</dbReference>
<feature type="transmembrane region" description="Helical" evidence="6">
    <location>
        <begin position="329"/>
        <end position="348"/>
    </location>
</feature>
<evidence type="ECO:0000256" key="6">
    <source>
        <dbReference type="SAM" id="Phobius"/>
    </source>
</evidence>
<protein>
    <recommendedName>
        <fullName evidence="9">Sugar phosphate transporter domain-containing protein</fullName>
    </recommendedName>
</protein>
<gene>
    <name evidence="7" type="ORF">CTEN210_01195</name>
</gene>
<dbReference type="Pfam" id="PF08449">
    <property type="entry name" value="UAA"/>
    <property type="match status" value="1"/>
</dbReference>
<evidence type="ECO:0000256" key="1">
    <source>
        <dbReference type="ARBA" id="ARBA00004141"/>
    </source>
</evidence>
<organism evidence="7 8">
    <name type="scientific">Chaetoceros tenuissimus</name>
    <dbReference type="NCBI Taxonomy" id="426638"/>
    <lineage>
        <taxon>Eukaryota</taxon>
        <taxon>Sar</taxon>
        <taxon>Stramenopiles</taxon>
        <taxon>Ochrophyta</taxon>
        <taxon>Bacillariophyta</taxon>
        <taxon>Coscinodiscophyceae</taxon>
        <taxon>Chaetocerotophycidae</taxon>
        <taxon>Chaetocerotales</taxon>
        <taxon>Chaetocerotaceae</taxon>
        <taxon>Chaetoceros</taxon>
    </lineage>
</organism>
<feature type="transmembrane region" description="Helical" evidence="6">
    <location>
        <begin position="45"/>
        <end position="63"/>
    </location>
</feature>
<dbReference type="GO" id="GO:0005789">
    <property type="term" value="C:endoplasmic reticulum membrane"/>
    <property type="evidence" value="ECO:0007669"/>
    <property type="project" value="TreeGrafter"/>
</dbReference>
<keyword evidence="8" id="KW-1185">Reference proteome</keyword>
<dbReference type="InterPro" id="IPR037185">
    <property type="entry name" value="EmrE-like"/>
</dbReference>
<dbReference type="AlphaFoldDB" id="A0AAD3CH40"/>
<dbReference type="GO" id="GO:0000139">
    <property type="term" value="C:Golgi membrane"/>
    <property type="evidence" value="ECO:0007669"/>
    <property type="project" value="TreeGrafter"/>
</dbReference>
<keyword evidence="4 6" id="KW-1133">Transmembrane helix</keyword>
<name>A0AAD3CH40_9STRA</name>
<accession>A0AAD3CH40</accession>
<dbReference type="InterPro" id="IPR013657">
    <property type="entry name" value="SCL35B1-4/HUT1"/>
</dbReference>
<evidence type="ECO:0000313" key="8">
    <source>
        <dbReference type="Proteomes" id="UP001054902"/>
    </source>
</evidence>
<feature type="transmembrane region" description="Helical" evidence="6">
    <location>
        <begin position="193"/>
        <end position="213"/>
    </location>
</feature>
<feature type="transmembrane region" description="Helical" evidence="6">
    <location>
        <begin position="75"/>
        <end position="96"/>
    </location>
</feature>